<dbReference type="InterPro" id="IPR015421">
    <property type="entry name" value="PyrdxlP-dep_Trfase_major"/>
</dbReference>
<dbReference type="STRING" id="1519643.SAMN06295933_1753"/>
<dbReference type="RefSeq" id="WP_085101356.1">
    <property type="nucleotide sequence ID" value="NZ_FWZU01000003.1"/>
</dbReference>
<dbReference type="SUPFAM" id="SSF53383">
    <property type="entry name" value="PLP-dependent transferases"/>
    <property type="match status" value="1"/>
</dbReference>
<dbReference type="InterPro" id="IPR015422">
    <property type="entry name" value="PyrdxlP-dep_Trfase_small"/>
</dbReference>
<proteinExistence type="inferred from homology"/>
<comment type="catalytic activity">
    <reaction evidence="11">
        <text>a 2-oxocarboxylate + L-ornithine = L-glutamate 5-semialdehyde + an L-alpha-amino acid</text>
        <dbReference type="Rhea" id="RHEA:13877"/>
        <dbReference type="ChEBI" id="CHEBI:35179"/>
        <dbReference type="ChEBI" id="CHEBI:46911"/>
        <dbReference type="ChEBI" id="CHEBI:58066"/>
        <dbReference type="ChEBI" id="CHEBI:59869"/>
        <dbReference type="EC" id="2.6.1.13"/>
    </reaction>
</comment>
<dbReference type="GO" id="GO:0004587">
    <property type="term" value="F:ornithine aminotransferase activity"/>
    <property type="evidence" value="ECO:0007669"/>
    <property type="project" value="UniProtKB-UniRule"/>
</dbReference>
<evidence type="ECO:0000256" key="1">
    <source>
        <dbReference type="ARBA" id="ARBA00001933"/>
    </source>
</evidence>
<keyword evidence="6 11" id="KW-0028">Amino-acid biosynthesis</keyword>
<dbReference type="PANTHER" id="PTHR11986">
    <property type="entry name" value="AMINOTRANSFERASE CLASS III"/>
    <property type="match status" value="1"/>
</dbReference>
<evidence type="ECO:0000256" key="2">
    <source>
        <dbReference type="ARBA" id="ARBA00004998"/>
    </source>
</evidence>
<evidence type="ECO:0000256" key="8">
    <source>
        <dbReference type="ARBA" id="ARBA00022679"/>
    </source>
</evidence>
<dbReference type="UniPathway" id="UPA00098">
    <property type="reaction ID" value="UER00358"/>
</dbReference>
<evidence type="ECO:0000256" key="7">
    <source>
        <dbReference type="ARBA" id="ARBA00022650"/>
    </source>
</evidence>
<dbReference type="Gene3D" id="3.40.640.10">
    <property type="entry name" value="Type I PLP-dependent aspartate aminotransferase-like (Major domain)"/>
    <property type="match status" value="1"/>
</dbReference>
<dbReference type="EC" id="2.6.1.13" evidence="3 11"/>
<evidence type="ECO:0000256" key="9">
    <source>
        <dbReference type="ARBA" id="ARBA00022898"/>
    </source>
</evidence>
<name>A0A1X7DCX2_9BACT</name>
<keyword evidence="4 11" id="KW-0963">Cytoplasm</keyword>
<evidence type="ECO:0000256" key="11">
    <source>
        <dbReference type="HAMAP-Rule" id="MF_01689"/>
    </source>
</evidence>
<keyword evidence="5 11" id="KW-0032">Aminotransferase</keyword>
<dbReference type="GO" id="GO:0005737">
    <property type="term" value="C:cytoplasm"/>
    <property type="evidence" value="ECO:0007669"/>
    <property type="project" value="UniProtKB-SubCell"/>
</dbReference>
<evidence type="ECO:0000256" key="6">
    <source>
        <dbReference type="ARBA" id="ARBA00022605"/>
    </source>
</evidence>
<comment type="pathway">
    <text evidence="2 11">Amino-acid biosynthesis; L-proline biosynthesis; L-glutamate 5-semialdehyde from L-ornithine: step 1/1.</text>
</comment>
<comment type="cofactor">
    <cofactor evidence="1 11">
        <name>pyridoxal 5'-phosphate</name>
        <dbReference type="ChEBI" id="CHEBI:597326"/>
    </cofactor>
</comment>
<evidence type="ECO:0000313" key="12">
    <source>
        <dbReference type="EMBL" id="SMF12975.1"/>
    </source>
</evidence>
<dbReference type="NCBIfam" id="TIGR01885">
    <property type="entry name" value="Orn_aminotrans"/>
    <property type="match status" value="1"/>
</dbReference>
<accession>A0A1X7DCX2</accession>
<dbReference type="PROSITE" id="PS00600">
    <property type="entry name" value="AA_TRANSFER_CLASS_3"/>
    <property type="match status" value="1"/>
</dbReference>
<dbReference type="GO" id="GO:0055129">
    <property type="term" value="P:L-proline biosynthetic process"/>
    <property type="evidence" value="ECO:0007669"/>
    <property type="project" value="UniProtKB-UniRule"/>
</dbReference>
<comment type="subcellular location">
    <subcellularLocation>
        <location evidence="11">Cytoplasm</location>
    </subcellularLocation>
</comment>
<dbReference type="PIRSF" id="PIRSF000521">
    <property type="entry name" value="Transaminase_4ab_Lys_Orn"/>
    <property type="match status" value="1"/>
</dbReference>
<dbReference type="InterPro" id="IPR050103">
    <property type="entry name" value="Class-III_PLP-dep_AT"/>
</dbReference>
<dbReference type="PANTHER" id="PTHR11986:SF18">
    <property type="entry name" value="ORNITHINE AMINOTRANSFERASE, MITOCHONDRIAL"/>
    <property type="match status" value="1"/>
</dbReference>
<dbReference type="AlphaFoldDB" id="A0A1X7DCX2"/>
<dbReference type="GO" id="GO:0042802">
    <property type="term" value="F:identical protein binding"/>
    <property type="evidence" value="ECO:0007669"/>
    <property type="project" value="TreeGrafter"/>
</dbReference>
<evidence type="ECO:0000256" key="5">
    <source>
        <dbReference type="ARBA" id="ARBA00022576"/>
    </source>
</evidence>
<protein>
    <recommendedName>
        <fullName evidence="3 11">Ornithine aminotransferase</fullName>
        <shortName evidence="11">OAT</shortName>
        <ecNumber evidence="3 11">2.6.1.13</ecNumber>
    </recommendedName>
    <alternativeName>
        <fullName evidence="10 11">Ornithine--oxo-acid aminotransferase</fullName>
    </alternativeName>
</protein>
<dbReference type="CDD" id="cd00610">
    <property type="entry name" value="OAT_like"/>
    <property type="match status" value="1"/>
</dbReference>
<keyword evidence="8 11" id="KW-0808">Transferase</keyword>
<keyword evidence="9 11" id="KW-0663">Pyridoxal phosphate</keyword>
<gene>
    <name evidence="11" type="primary">rocD</name>
    <name evidence="12" type="ORF">SAMN06295933_1753</name>
</gene>
<dbReference type="Pfam" id="PF00202">
    <property type="entry name" value="Aminotran_3"/>
    <property type="match status" value="1"/>
</dbReference>
<dbReference type="OrthoDB" id="9801834at2"/>
<keyword evidence="13" id="KW-1185">Reference proteome</keyword>
<dbReference type="InterPro" id="IPR049704">
    <property type="entry name" value="Aminotrans_3_PPA_site"/>
</dbReference>
<dbReference type="Gene3D" id="3.90.1150.10">
    <property type="entry name" value="Aspartate Aminotransferase, domain 1"/>
    <property type="match status" value="1"/>
</dbReference>
<evidence type="ECO:0000256" key="3">
    <source>
        <dbReference type="ARBA" id="ARBA00012924"/>
    </source>
</evidence>
<dbReference type="HAMAP" id="MF_01689">
    <property type="entry name" value="Ornith_aminotrans_3"/>
    <property type="match status" value="1"/>
</dbReference>
<dbReference type="Proteomes" id="UP000192906">
    <property type="component" value="Unassembled WGS sequence"/>
</dbReference>
<dbReference type="InterPro" id="IPR010164">
    <property type="entry name" value="Orn_aminotrans"/>
</dbReference>
<reference evidence="13" key="1">
    <citation type="submission" date="2017-04" db="EMBL/GenBank/DDBJ databases">
        <authorList>
            <person name="Varghese N."/>
            <person name="Submissions S."/>
        </authorList>
    </citation>
    <scope>NUCLEOTIDE SEQUENCE [LARGE SCALE GENOMIC DNA]</scope>
    <source>
        <strain evidence="13">K3S</strain>
    </source>
</reference>
<comment type="similarity">
    <text evidence="11">Belongs to the class-III pyridoxal-phosphate-dependent aminotransferase family. OAT subfamily.</text>
</comment>
<evidence type="ECO:0000256" key="10">
    <source>
        <dbReference type="ARBA" id="ARBA00030587"/>
    </source>
</evidence>
<dbReference type="InterPro" id="IPR005814">
    <property type="entry name" value="Aminotrans_3"/>
</dbReference>
<dbReference type="InterPro" id="IPR015424">
    <property type="entry name" value="PyrdxlP-dep_Trfase"/>
</dbReference>
<keyword evidence="7 11" id="KW-0641">Proline biosynthesis</keyword>
<dbReference type="FunFam" id="3.40.640.10:FF:000011">
    <property type="entry name" value="Ornithine aminotransferase"/>
    <property type="match status" value="1"/>
</dbReference>
<dbReference type="GO" id="GO:0030170">
    <property type="term" value="F:pyridoxal phosphate binding"/>
    <property type="evidence" value="ECO:0007669"/>
    <property type="project" value="UniProtKB-UniRule"/>
</dbReference>
<organism evidence="12 13">
    <name type="scientific">Desulfovibrio gilichinskyi</name>
    <dbReference type="NCBI Taxonomy" id="1519643"/>
    <lineage>
        <taxon>Bacteria</taxon>
        <taxon>Pseudomonadati</taxon>
        <taxon>Thermodesulfobacteriota</taxon>
        <taxon>Desulfovibrionia</taxon>
        <taxon>Desulfovibrionales</taxon>
        <taxon>Desulfovibrionaceae</taxon>
        <taxon>Desulfovibrio</taxon>
    </lineage>
</organism>
<feature type="modified residue" description="N6-(pyridoxal phosphate)lysine" evidence="11">
    <location>
        <position position="254"/>
    </location>
</feature>
<dbReference type="EMBL" id="FWZU01000003">
    <property type="protein sequence ID" value="SMF12975.1"/>
    <property type="molecule type" value="Genomic_DNA"/>
</dbReference>
<comment type="function">
    <text evidence="11">Catalyzes the interconversion of ornithine to glutamate semialdehyde.</text>
</comment>
<sequence length="399" mass="43462">MRQSDYMALEEEFGAKNYKPLEVVLERGEGVWVWDVEGKKYMDCLSAYSAVNQGHCHPKIKKAMIEQAEKLTLTSRAFRNDQLGPFYKELCALTGSHKVLPMNSGAEAVETAIKAVRKWGYLVKGVPEDRAEIIVCADNFHGRTITIVGFSTDPVSRKGFGPFTPGFKIIPFGDFAALEKAITPNTVGFLVEPIQGEAGVIIPPAGYFKNVREICTANNISLILDEIQTGLGRTGKLFAEEHEGIEADLTLIGKALSGGFYPVSAVLSNSEVLSVLKPGEHGSTFGGNPLACAVARAALKVLTEENMIDNARNSGALFLAGLQEIKNDKIKEVRGRGLLLAVEFKPEAGGARLYCEKLKEQGLLCKETHNNIIRFAPPLVITAEQVGWALKMIKPILSQ</sequence>
<evidence type="ECO:0000256" key="4">
    <source>
        <dbReference type="ARBA" id="ARBA00022490"/>
    </source>
</evidence>
<dbReference type="InterPro" id="IPR034757">
    <property type="entry name" value="Ornith_aminotrans_bact"/>
</dbReference>
<evidence type="ECO:0000313" key="13">
    <source>
        <dbReference type="Proteomes" id="UP000192906"/>
    </source>
</evidence>